<dbReference type="AlphaFoldDB" id="A0A0W0G308"/>
<protein>
    <submittedName>
        <fullName evidence="2">Uncharacterized protein</fullName>
    </submittedName>
</protein>
<evidence type="ECO:0000313" key="2">
    <source>
        <dbReference type="EMBL" id="KTB42872.1"/>
    </source>
</evidence>
<reference evidence="2 3" key="1">
    <citation type="submission" date="2015-12" db="EMBL/GenBank/DDBJ databases">
        <title>Draft genome sequence of Moniliophthora roreri, the causal agent of frosty pod rot of cacao.</title>
        <authorList>
            <person name="Aime M.C."/>
            <person name="Diaz-Valderrama J.R."/>
            <person name="Kijpornyongpan T."/>
            <person name="Phillips-Mora W."/>
        </authorList>
    </citation>
    <scope>NUCLEOTIDE SEQUENCE [LARGE SCALE GENOMIC DNA]</scope>
    <source>
        <strain evidence="2 3">MCA 2952</strain>
    </source>
</reference>
<name>A0A0W0G308_MONRR</name>
<sequence length="189" mass="20560">MNSPPPLSVRLDLPERPSTPLGYLQNSRTPYASPPPLSQSIQTPKIPTVSVWDDEDAEPDDRDSQTEARSNSLTTHTMALLDEVHQELSALCVNWENTALSTVWTMSARFATLIKLAISLDIVGTEDGLRELWVVTIPAVHRLLTMIGDMIPCGTMPTTGMESNERPQDPPLGDGIVVDMQKGQGSLGG</sequence>
<evidence type="ECO:0000313" key="3">
    <source>
        <dbReference type="Proteomes" id="UP000054988"/>
    </source>
</evidence>
<gene>
    <name evidence="2" type="ORF">WG66_4548</name>
</gene>
<organism evidence="2 3">
    <name type="scientific">Moniliophthora roreri</name>
    <name type="common">Frosty pod rot fungus</name>
    <name type="synonym">Monilia roreri</name>
    <dbReference type="NCBI Taxonomy" id="221103"/>
    <lineage>
        <taxon>Eukaryota</taxon>
        <taxon>Fungi</taxon>
        <taxon>Dikarya</taxon>
        <taxon>Basidiomycota</taxon>
        <taxon>Agaricomycotina</taxon>
        <taxon>Agaricomycetes</taxon>
        <taxon>Agaricomycetidae</taxon>
        <taxon>Agaricales</taxon>
        <taxon>Marasmiineae</taxon>
        <taxon>Marasmiaceae</taxon>
        <taxon>Moniliophthora</taxon>
    </lineage>
</organism>
<dbReference type="Proteomes" id="UP000054988">
    <property type="component" value="Unassembled WGS sequence"/>
</dbReference>
<feature type="region of interest" description="Disordered" evidence="1">
    <location>
        <begin position="1"/>
        <end position="71"/>
    </location>
</feature>
<feature type="compositionally biased region" description="Acidic residues" evidence="1">
    <location>
        <begin position="52"/>
        <end position="61"/>
    </location>
</feature>
<feature type="region of interest" description="Disordered" evidence="1">
    <location>
        <begin position="156"/>
        <end position="177"/>
    </location>
</feature>
<evidence type="ECO:0000256" key="1">
    <source>
        <dbReference type="SAM" id="MobiDB-lite"/>
    </source>
</evidence>
<accession>A0A0W0G308</accession>
<comment type="caution">
    <text evidence="2">The sequence shown here is derived from an EMBL/GenBank/DDBJ whole genome shotgun (WGS) entry which is preliminary data.</text>
</comment>
<dbReference type="EMBL" id="LATX01001292">
    <property type="protein sequence ID" value="KTB42872.1"/>
    <property type="molecule type" value="Genomic_DNA"/>
</dbReference>
<proteinExistence type="predicted"/>